<dbReference type="Proteomes" id="UP000617555">
    <property type="component" value="Unassembled WGS sequence"/>
</dbReference>
<reference evidence="4" key="1">
    <citation type="journal article" date="2019" name="Int. J. Syst. Evol. Microbiol.">
        <title>The Global Catalogue of Microorganisms (GCM) 10K type strain sequencing project: providing services to taxonomists for standard genome sequencing and annotation.</title>
        <authorList>
            <consortium name="The Broad Institute Genomics Platform"/>
            <consortium name="The Broad Institute Genome Sequencing Center for Infectious Disease"/>
            <person name="Wu L."/>
            <person name="Ma J."/>
        </authorList>
    </citation>
    <scope>NUCLEOTIDE SEQUENCE [LARGE SCALE GENOMIC DNA]</scope>
    <source>
        <strain evidence="4">CGMCC 1.15339</strain>
    </source>
</reference>
<feature type="chain" id="PRO_5047281230" description="DUF4377 domain-containing protein" evidence="1">
    <location>
        <begin position="21"/>
        <end position="179"/>
    </location>
</feature>
<protein>
    <recommendedName>
        <fullName evidence="2">DUF4377 domain-containing protein</fullName>
    </recommendedName>
</protein>
<gene>
    <name evidence="3" type="ORF">GCM10011607_10860</name>
</gene>
<name>A0ABQ1IVE4_9GAMM</name>
<dbReference type="PROSITE" id="PS51257">
    <property type="entry name" value="PROKAR_LIPOPROTEIN"/>
    <property type="match status" value="1"/>
</dbReference>
<dbReference type="Pfam" id="PF14302">
    <property type="entry name" value="DUF4377"/>
    <property type="match status" value="1"/>
</dbReference>
<dbReference type="RefSeq" id="WP_188737772.1">
    <property type="nucleotide sequence ID" value="NZ_BMII01000007.1"/>
</dbReference>
<evidence type="ECO:0000259" key="2">
    <source>
        <dbReference type="Pfam" id="PF14302"/>
    </source>
</evidence>
<dbReference type="InterPro" id="IPR025485">
    <property type="entry name" value="DUF4377"/>
</dbReference>
<feature type="domain" description="DUF4377" evidence="2">
    <location>
        <begin position="38"/>
        <end position="102"/>
    </location>
</feature>
<keyword evidence="4" id="KW-1185">Reference proteome</keyword>
<sequence length="179" mass="19923">MQSKFSFSFLFVVCLMFASACNNSDEKDASSYEQSTSIASYMQPCTGVNQMLCVVADGKLFYDEIEGFTYMWGYTYELTVEVNEDGSPSADASSKQYSLVSINSSVEDELGVEYVIDNVELLDSTIHMNDGEYFFLSQSFECEDTALCESLLNMNNSGGIVTITFKYMGNGVINLISWN</sequence>
<organism evidence="3 4">
    <name type="scientific">Shewanella inventionis</name>
    <dbReference type="NCBI Taxonomy" id="1738770"/>
    <lineage>
        <taxon>Bacteria</taxon>
        <taxon>Pseudomonadati</taxon>
        <taxon>Pseudomonadota</taxon>
        <taxon>Gammaproteobacteria</taxon>
        <taxon>Alteromonadales</taxon>
        <taxon>Shewanellaceae</taxon>
        <taxon>Shewanella</taxon>
    </lineage>
</organism>
<evidence type="ECO:0000313" key="3">
    <source>
        <dbReference type="EMBL" id="GGB52199.1"/>
    </source>
</evidence>
<dbReference type="EMBL" id="BMII01000007">
    <property type="protein sequence ID" value="GGB52199.1"/>
    <property type="molecule type" value="Genomic_DNA"/>
</dbReference>
<comment type="caution">
    <text evidence="3">The sequence shown here is derived from an EMBL/GenBank/DDBJ whole genome shotgun (WGS) entry which is preliminary data.</text>
</comment>
<evidence type="ECO:0000313" key="4">
    <source>
        <dbReference type="Proteomes" id="UP000617555"/>
    </source>
</evidence>
<proteinExistence type="predicted"/>
<keyword evidence="1" id="KW-0732">Signal</keyword>
<evidence type="ECO:0000256" key="1">
    <source>
        <dbReference type="SAM" id="SignalP"/>
    </source>
</evidence>
<accession>A0ABQ1IVE4</accession>
<feature type="signal peptide" evidence="1">
    <location>
        <begin position="1"/>
        <end position="20"/>
    </location>
</feature>